<evidence type="ECO:0000256" key="1">
    <source>
        <dbReference type="SAM" id="Phobius"/>
    </source>
</evidence>
<keyword evidence="1" id="KW-0812">Transmembrane</keyword>
<feature type="transmembrane region" description="Helical" evidence="1">
    <location>
        <begin position="115"/>
        <end position="132"/>
    </location>
</feature>
<dbReference type="AlphaFoldDB" id="A0AB39BK04"/>
<proteinExistence type="predicted"/>
<gene>
    <name evidence="2" type="ORF">ABFY20_04650</name>
</gene>
<feature type="transmembrane region" description="Helical" evidence="1">
    <location>
        <begin position="272"/>
        <end position="290"/>
    </location>
</feature>
<feature type="transmembrane region" description="Helical" evidence="1">
    <location>
        <begin position="50"/>
        <end position="73"/>
    </location>
</feature>
<protein>
    <recommendedName>
        <fullName evidence="3">O-antigen ligase domain-containing protein</fullName>
    </recommendedName>
</protein>
<feature type="transmembrane region" description="Helical" evidence="1">
    <location>
        <begin position="238"/>
        <end position="260"/>
    </location>
</feature>
<sequence length="439" mass="45458">MTVAILSGGSQVAVLLLIGCFGAASVTAAVMGQPVVIIALLVVASAIQRAVAASTLSATALWLDDIVLVGMVLYAAGRIMKESSLRVKLVVVVLVLVLGVAVVRAPDLGLGITQFRQMAVPMILVLFGMVLTREQIMKAGPIVVAVIFVGAVYGLFEQLGWRPIDPLGVLGLNQYAHGKSFEGLPNSYYYYPADGVRLERSGGLVLNPPSFGMLVGAGLIWAWYTLKGHDVAKLICTVVFLAAALFAFGRGGFVLIALAAFQPLLTRKSGKLSFLVVGVVLGYVALSEFISDGQSAKHVDGFVGGIVYAITHPLGGGFGTAGNSLSRIGLENESGANESLAAIFMASVGWIGIAVIAFLLVRGILAGRSLPGAALTGAVVVSLVSETAGGLDATGPLWILAGFALSPLSRDASFPPTRAERRLIRQSSAPQADQIGATT</sequence>
<feature type="transmembrane region" description="Helical" evidence="1">
    <location>
        <begin position="85"/>
        <end position="103"/>
    </location>
</feature>
<keyword evidence="1" id="KW-0472">Membrane</keyword>
<organism evidence="2">
    <name type="scientific">Herbiconiux sp. A18JL235</name>
    <dbReference type="NCBI Taxonomy" id="3152363"/>
    <lineage>
        <taxon>Bacteria</taxon>
        <taxon>Bacillati</taxon>
        <taxon>Actinomycetota</taxon>
        <taxon>Actinomycetes</taxon>
        <taxon>Micrococcales</taxon>
        <taxon>Microbacteriaceae</taxon>
        <taxon>Herbiconiux</taxon>
    </lineage>
</organism>
<dbReference type="RefSeq" id="WP_368498774.1">
    <property type="nucleotide sequence ID" value="NZ_CP162511.1"/>
</dbReference>
<accession>A0AB39BK04</accession>
<dbReference type="EMBL" id="CP162511">
    <property type="protein sequence ID" value="XDI06392.1"/>
    <property type="molecule type" value="Genomic_DNA"/>
</dbReference>
<evidence type="ECO:0000313" key="2">
    <source>
        <dbReference type="EMBL" id="XDI06392.1"/>
    </source>
</evidence>
<name>A0AB39BK04_9MICO</name>
<feature type="transmembrane region" description="Helical" evidence="1">
    <location>
        <begin position="139"/>
        <end position="156"/>
    </location>
</feature>
<feature type="transmembrane region" description="Helical" evidence="1">
    <location>
        <begin position="341"/>
        <end position="361"/>
    </location>
</feature>
<keyword evidence="1" id="KW-1133">Transmembrane helix</keyword>
<feature type="transmembrane region" description="Helical" evidence="1">
    <location>
        <begin position="12"/>
        <end position="44"/>
    </location>
</feature>
<feature type="transmembrane region" description="Helical" evidence="1">
    <location>
        <begin position="209"/>
        <end position="226"/>
    </location>
</feature>
<feature type="transmembrane region" description="Helical" evidence="1">
    <location>
        <begin position="302"/>
        <end position="321"/>
    </location>
</feature>
<evidence type="ECO:0008006" key="3">
    <source>
        <dbReference type="Google" id="ProtNLM"/>
    </source>
</evidence>
<reference evidence="2" key="1">
    <citation type="submission" date="2024-05" db="EMBL/GenBank/DDBJ databases">
        <title>Herbiconiux sp. A18JL235.</title>
        <authorList>
            <person name="Zhang G."/>
        </authorList>
    </citation>
    <scope>NUCLEOTIDE SEQUENCE</scope>
    <source>
        <strain evidence="2">A18JL235</strain>
    </source>
</reference>